<dbReference type="InterPro" id="IPR008598">
    <property type="entry name" value="Di19_Zn-bd"/>
</dbReference>
<proteinExistence type="inferred from homology"/>
<feature type="domain" description="Di19 C-terminal" evidence="3">
    <location>
        <begin position="71"/>
        <end position="141"/>
    </location>
</feature>
<sequence length="146" mass="16039">NLLGLEEIEGEDDFREEYACPFCSDYFDIVSLCCHVGQDPHMDTINGVCPVCAVKVSSDMVAHITLQHSNIIIAADPLLSSFISPMAESSLCGEETGSTAKKTLSQSLPERNVEKKLLSAEDHREKLKQSEFVQGVFSSMILVDDL</sequence>
<evidence type="ECO:0000313" key="5">
    <source>
        <dbReference type="Proteomes" id="UP000824890"/>
    </source>
</evidence>
<dbReference type="InterPro" id="IPR033347">
    <property type="entry name" value="Di19"/>
</dbReference>
<protein>
    <recommendedName>
        <fullName evidence="6">Drought induced 19 protein type zinc-binding domain-containing protein</fullName>
    </recommendedName>
</protein>
<dbReference type="Pfam" id="PF05605">
    <property type="entry name" value="zf-Di19"/>
    <property type="match status" value="1"/>
</dbReference>
<comment type="caution">
    <text evidence="4">The sequence shown here is derived from an EMBL/GenBank/DDBJ whole genome shotgun (WGS) entry which is preliminary data.</text>
</comment>
<dbReference type="InterPro" id="IPR027935">
    <property type="entry name" value="Di19_C"/>
</dbReference>
<evidence type="ECO:0000259" key="2">
    <source>
        <dbReference type="Pfam" id="PF05605"/>
    </source>
</evidence>
<name>A0ABQ8BUW8_BRANA</name>
<evidence type="ECO:0000259" key="3">
    <source>
        <dbReference type="Pfam" id="PF14571"/>
    </source>
</evidence>
<dbReference type="PANTHER" id="PTHR31875">
    <property type="entry name" value="PROTEIN DEHYDRATION-INDUCED 19"/>
    <property type="match status" value="1"/>
</dbReference>
<comment type="similarity">
    <text evidence="1">Belongs to the Di19 family.</text>
</comment>
<dbReference type="Proteomes" id="UP000824890">
    <property type="component" value="Unassembled WGS sequence"/>
</dbReference>
<evidence type="ECO:0000256" key="1">
    <source>
        <dbReference type="ARBA" id="ARBA00007109"/>
    </source>
</evidence>
<reference evidence="4 5" key="1">
    <citation type="submission" date="2021-05" db="EMBL/GenBank/DDBJ databases">
        <title>Genome Assembly of Synthetic Allotetraploid Brassica napus Reveals Homoeologous Exchanges between Subgenomes.</title>
        <authorList>
            <person name="Davis J.T."/>
        </authorList>
    </citation>
    <scope>NUCLEOTIDE SEQUENCE [LARGE SCALE GENOMIC DNA]</scope>
    <source>
        <strain evidence="5">cv. Da-Ae</strain>
        <tissue evidence="4">Seedling</tissue>
    </source>
</reference>
<gene>
    <name evidence="4" type="ORF">HID58_031940</name>
</gene>
<keyword evidence="5" id="KW-1185">Reference proteome</keyword>
<feature type="domain" description="Di19 zinc-binding" evidence="2">
    <location>
        <begin position="16"/>
        <end position="69"/>
    </location>
</feature>
<dbReference type="Pfam" id="PF14571">
    <property type="entry name" value="Di19_C"/>
    <property type="match status" value="1"/>
</dbReference>
<accession>A0ABQ8BUW8</accession>
<dbReference type="EMBL" id="JAGKQM010000009">
    <property type="protein sequence ID" value="KAH0908619.1"/>
    <property type="molecule type" value="Genomic_DNA"/>
</dbReference>
<organism evidence="4 5">
    <name type="scientific">Brassica napus</name>
    <name type="common">Rape</name>
    <dbReference type="NCBI Taxonomy" id="3708"/>
    <lineage>
        <taxon>Eukaryota</taxon>
        <taxon>Viridiplantae</taxon>
        <taxon>Streptophyta</taxon>
        <taxon>Embryophyta</taxon>
        <taxon>Tracheophyta</taxon>
        <taxon>Spermatophyta</taxon>
        <taxon>Magnoliopsida</taxon>
        <taxon>eudicotyledons</taxon>
        <taxon>Gunneridae</taxon>
        <taxon>Pentapetalae</taxon>
        <taxon>rosids</taxon>
        <taxon>malvids</taxon>
        <taxon>Brassicales</taxon>
        <taxon>Brassicaceae</taxon>
        <taxon>Brassiceae</taxon>
        <taxon>Brassica</taxon>
    </lineage>
</organism>
<feature type="non-terminal residue" evidence="4">
    <location>
        <position position="1"/>
    </location>
</feature>
<evidence type="ECO:0000313" key="4">
    <source>
        <dbReference type="EMBL" id="KAH0908619.1"/>
    </source>
</evidence>
<dbReference type="PANTHER" id="PTHR31875:SF26">
    <property type="entry name" value="PROTEIN DEHYDRATION-INDUCED 19-RELATED"/>
    <property type="match status" value="1"/>
</dbReference>
<evidence type="ECO:0008006" key="6">
    <source>
        <dbReference type="Google" id="ProtNLM"/>
    </source>
</evidence>